<evidence type="ECO:0000256" key="1">
    <source>
        <dbReference type="ARBA" id="ARBA00006846"/>
    </source>
</evidence>
<dbReference type="GO" id="GO:0046982">
    <property type="term" value="F:protein heterodimerization activity"/>
    <property type="evidence" value="ECO:0007669"/>
    <property type="project" value="InterPro"/>
</dbReference>
<reference evidence="2" key="1">
    <citation type="submission" date="2025-08" db="UniProtKB">
        <authorList>
            <consortium name="Ensembl"/>
        </authorList>
    </citation>
    <scope>IDENTIFICATION</scope>
</reference>
<proteinExistence type="inferred from homology"/>
<dbReference type="PANTHER" id="PTHR23428">
    <property type="entry name" value="HISTONE H2B"/>
    <property type="match status" value="1"/>
</dbReference>
<dbReference type="InterPro" id="IPR009072">
    <property type="entry name" value="Histone-fold"/>
</dbReference>
<dbReference type="GO" id="GO:0030527">
    <property type="term" value="F:structural constituent of chromatin"/>
    <property type="evidence" value="ECO:0007669"/>
    <property type="project" value="InterPro"/>
</dbReference>
<dbReference type="Ensembl" id="ENSAOWT00000024580.1">
    <property type="protein sequence ID" value="ENSAOWP00000021702.1"/>
    <property type="gene ID" value="ENSAOWG00000014684.1"/>
</dbReference>
<organism evidence="2 3">
    <name type="scientific">Apteryx owenii</name>
    <name type="common">Little spotted kiwi</name>
    <dbReference type="NCBI Taxonomy" id="8824"/>
    <lineage>
        <taxon>Eukaryota</taxon>
        <taxon>Metazoa</taxon>
        <taxon>Chordata</taxon>
        <taxon>Craniata</taxon>
        <taxon>Vertebrata</taxon>
        <taxon>Euteleostomi</taxon>
        <taxon>Archelosauria</taxon>
        <taxon>Archosauria</taxon>
        <taxon>Dinosauria</taxon>
        <taxon>Saurischia</taxon>
        <taxon>Theropoda</taxon>
        <taxon>Coelurosauria</taxon>
        <taxon>Aves</taxon>
        <taxon>Palaeognathae</taxon>
        <taxon>Apterygiformes</taxon>
        <taxon>Apterygidae</taxon>
        <taxon>Apteryx</taxon>
    </lineage>
</organism>
<evidence type="ECO:0000313" key="3">
    <source>
        <dbReference type="Proteomes" id="UP000694424"/>
    </source>
</evidence>
<dbReference type="SMART" id="SM00427">
    <property type="entry name" value="H2B"/>
    <property type="match status" value="1"/>
</dbReference>
<evidence type="ECO:0000313" key="2">
    <source>
        <dbReference type="Ensembl" id="ENSAOWP00000021702.1"/>
    </source>
</evidence>
<dbReference type="Gene3D" id="1.10.20.10">
    <property type="entry name" value="Histone, subunit A"/>
    <property type="match status" value="1"/>
</dbReference>
<reference evidence="2" key="2">
    <citation type="submission" date="2025-09" db="UniProtKB">
        <authorList>
            <consortium name="Ensembl"/>
        </authorList>
    </citation>
    <scope>IDENTIFICATION</scope>
</reference>
<accession>A0A8B9Q7N3</accession>
<dbReference type="GO" id="GO:0000786">
    <property type="term" value="C:nucleosome"/>
    <property type="evidence" value="ECO:0007669"/>
    <property type="project" value="InterPro"/>
</dbReference>
<sequence>MPGPVKSTPGIFTTATGIINTFVNDTIGCITGKVCHLAHHKQCSTIISWDVETAAHWLLPRELAKHAMSEDTQDVNQVQHLQDLKYFCPN</sequence>
<dbReference type="SUPFAM" id="SSF47113">
    <property type="entry name" value="Histone-fold"/>
    <property type="match status" value="1"/>
</dbReference>
<comment type="similarity">
    <text evidence="1">Belongs to the histone H2B family.</text>
</comment>
<dbReference type="GO" id="GO:0003677">
    <property type="term" value="F:DNA binding"/>
    <property type="evidence" value="ECO:0007669"/>
    <property type="project" value="InterPro"/>
</dbReference>
<name>A0A8B9Q7N3_APTOW</name>
<dbReference type="Proteomes" id="UP000694424">
    <property type="component" value="Unplaced"/>
</dbReference>
<keyword evidence="3" id="KW-1185">Reference proteome</keyword>
<protein>
    <submittedName>
        <fullName evidence="2">Uncharacterized protein</fullName>
    </submittedName>
</protein>
<dbReference type="AlphaFoldDB" id="A0A8B9Q7N3"/>
<dbReference type="InterPro" id="IPR000558">
    <property type="entry name" value="Histone_H2B"/>
</dbReference>
<dbReference type="PRINTS" id="PR00621">
    <property type="entry name" value="HISTONEH2B"/>
</dbReference>